<evidence type="ECO:0000256" key="1">
    <source>
        <dbReference type="SAM" id="MobiDB-lite"/>
    </source>
</evidence>
<keyword evidence="3" id="KW-1185">Reference proteome</keyword>
<dbReference type="Proteomes" id="UP000298652">
    <property type="component" value="Chromosome 7"/>
</dbReference>
<feature type="compositionally biased region" description="Low complexity" evidence="1">
    <location>
        <begin position="67"/>
        <end position="95"/>
    </location>
</feature>
<protein>
    <submittedName>
        <fullName evidence="2">Uncharacterized protein</fullName>
    </submittedName>
</protein>
<evidence type="ECO:0000313" key="3">
    <source>
        <dbReference type="Proteomes" id="UP000298652"/>
    </source>
</evidence>
<accession>A0A4U6U8Y7</accession>
<dbReference type="EMBL" id="CM016558">
    <property type="protein sequence ID" value="TKW06727.1"/>
    <property type="molecule type" value="Genomic_DNA"/>
</dbReference>
<dbReference type="Gramene" id="TKW06727">
    <property type="protein sequence ID" value="TKW06727"/>
    <property type="gene ID" value="SEVIR_7G259300v2"/>
</dbReference>
<reference evidence="2" key="1">
    <citation type="submission" date="2019-03" db="EMBL/GenBank/DDBJ databases">
        <title>WGS assembly of Setaria viridis.</title>
        <authorList>
            <person name="Huang P."/>
            <person name="Jenkins J."/>
            <person name="Grimwood J."/>
            <person name="Barry K."/>
            <person name="Healey A."/>
            <person name="Mamidi S."/>
            <person name="Sreedasyam A."/>
            <person name="Shu S."/>
            <person name="Feldman M."/>
            <person name="Wu J."/>
            <person name="Yu Y."/>
            <person name="Chen C."/>
            <person name="Johnson J."/>
            <person name="Rokhsar D."/>
            <person name="Baxter I."/>
            <person name="Schmutz J."/>
            <person name="Brutnell T."/>
            <person name="Kellogg E."/>
        </authorList>
    </citation>
    <scope>NUCLEOTIDE SEQUENCE [LARGE SCALE GENOMIC DNA]</scope>
</reference>
<sequence length="156" mass="15681">MGTNHVAPGDMSVSGTAASPDGVGRDPASAGPPPLPSRTAAPGAAVPSPPSHLCAPGVAAPPPSTPRPICSPRAAPSLQRRLSPLPAPALPRLLSGADAETPPAGGISERAAQVAESCPRRYDVFRWHHASGLGLGSSARGLARFARSTSPTCKFF</sequence>
<name>A0A4U6U8Y7_SETVI</name>
<evidence type="ECO:0000313" key="2">
    <source>
        <dbReference type="EMBL" id="TKW06727.1"/>
    </source>
</evidence>
<feature type="region of interest" description="Disordered" evidence="1">
    <location>
        <begin position="1"/>
        <end position="109"/>
    </location>
</feature>
<dbReference type="AlphaFoldDB" id="A0A4U6U8Y7"/>
<organism evidence="2 3">
    <name type="scientific">Setaria viridis</name>
    <name type="common">Green bristlegrass</name>
    <name type="synonym">Setaria italica subsp. viridis</name>
    <dbReference type="NCBI Taxonomy" id="4556"/>
    <lineage>
        <taxon>Eukaryota</taxon>
        <taxon>Viridiplantae</taxon>
        <taxon>Streptophyta</taxon>
        <taxon>Embryophyta</taxon>
        <taxon>Tracheophyta</taxon>
        <taxon>Spermatophyta</taxon>
        <taxon>Magnoliopsida</taxon>
        <taxon>Liliopsida</taxon>
        <taxon>Poales</taxon>
        <taxon>Poaceae</taxon>
        <taxon>PACMAD clade</taxon>
        <taxon>Panicoideae</taxon>
        <taxon>Panicodae</taxon>
        <taxon>Paniceae</taxon>
        <taxon>Cenchrinae</taxon>
        <taxon>Setaria</taxon>
    </lineage>
</organism>
<proteinExistence type="predicted"/>
<gene>
    <name evidence="2" type="ORF">SEVIR_7G259300v2</name>
</gene>